<dbReference type="AlphaFoldDB" id="A0A6N0HUE2"/>
<dbReference type="RefSeq" id="WP_174672866.1">
    <property type="nucleotide sequence ID" value="NZ_CP054491.1"/>
</dbReference>
<dbReference type="Proteomes" id="UP000509658">
    <property type="component" value="Chromosome"/>
</dbReference>
<feature type="transmembrane region" description="Helical" evidence="1">
    <location>
        <begin position="390"/>
        <end position="416"/>
    </location>
</feature>
<feature type="transmembrane region" description="Helical" evidence="1">
    <location>
        <begin position="422"/>
        <end position="439"/>
    </location>
</feature>
<organism evidence="2 3">
    <name type="scientific">Candidatus Reidiella endopervernicosa</name>
    <dbReference type="NCBI Taxonomy" id="2738883"/>
    <lineage>
        <taxon>Bacteria</taxon>
        <taxon>Pseudomonadati</taxon>
        <taxon>Pseudomonadota</taxon>
        <taxon>Gammaproteobacteria</taxon>
        <taxon>Candidatus Reidiella</taxon>
    </lineage>
</organism>
<proteinExistence type="predicted"/>
<feature type="transmembrane region" description="Helical" evidence="1">
    <location>
        <begin position="349"/>
        <end position="369"/>
    </location>
</feature>
<evidence type="ECO:0000313" key="3">
    <source>
        <dbReference type="Proteomes" id="UP000509658"/>
    </source>
</evidence>
<sequence>MTIYCGAAQAGLLSAIMKAGKKADIDTPALKYDVDLPGGKDDLVGAPYLDESGNWKVKLKDKSIIDPSAPYALQAVGKNKLRLLIDVDDLPSSLDKFLELPPHLEIYVVRKKQAYRLKKAEGWSVAKGRVEVAVGGVDALQQAVWHLQRPWSSGAVHIVGAGLKSRQGGSRVASIDIEQFLNDPARLKHQTLVVPGRVSGNELFVAGQKGQGVDLRRLKQHAQENSINLVVLDAVDQKAARMVGKQLLQRLDASMIYDDTAKFFQRFGGDEAMRLTFDPSRNSQTLISNNAYRPIVEPVAGAPVSAATVITDISLHGLLHAVHVIRPDQEHAREYDQRIVPMIHSNVQWYLLASLILGFMSFSFTRSVWQRIWPPRRREQFGNVIFYASYALWRGLLFALLFVPLLGLFTFIASVVLWVYRLLRRVVLAIWWMIETLLIKPPRYIYRKIAGSQEPE</sequence>
<keyword evidence="1" id="KW-1133">Transmembrane helix</keyword>
<dbReference type="EMBL" id="CP054491">
    <property type="protein sequence ID" value="QKQ25811.1"/>
    <property type="molecule type" value="Genomic_DNA"/>
</dbReference>
<keyword evidence="1" id="KW-0472">Membrane</keyword>
<gene>
    <name evidence="2" type="ORF">HUE57_05600</name>
</gene>
<accession>A0A6N0HUE2</accession>
<keyword evidence="1" id="KW-0812">Transmembrane</keyword>
<evidence type="ECO:0000256" key="1">
    <source>
        <dbReference type="SAM" id="Phobius"/>
    </source>
</evidence>
<keyword evidence="3" id="KW-1185">Reference proteome</keyword>
<reference evidence="2 3" key="1">
    <citation type="submission" date="2020-05" db="EMBL/GenBank/DDBJ databases">
        <title>Horizontal transmission and recombination maintain forever young bacterial symbiont genomes.</title>
        <authorList>
            <person name="Russell S.L."/>
            <person name="Pepper-Tunick E."/>
            <person name="Svedberg J."/>
            <person name="Byrne A."/>
            <person name="Ruelas Castillo J."/>
            <person name="Vollmers C."/>
            <person name="Beinart R.A."/>
            <person name="Corbett-Detig R."/>
        </authorList>
    </citation>
    <scope>NUCLEOTIDE SEQUENCE [LARGE SCALE GENOMIC DNA]</scope>
    <source>
        <strain evidence="2">Santa_Monica_outfall</strain>
    </source>
</reference>
<dbReference type="KEGG" id="rev:HUE57_05600"/>
<name>A0A6N0HUE2_9GAMM</name>
<evidence type="ECO:0000313" key="2">
    <source>
        <dbReference type="EMBL" id="QKQ25811.1"/>
    </source>
</evidence>
<protein>
    <submittedName>
        <fullName evidence="2">Uncharacterized protein</fullName>
    </submittedName>
</protein>